<sequence>MTSATMNGTGVIRARKPWYRVLYIQVLIAIVLGALVGWLFPDLARSDWVKALGDGFIKLIRMVIAPIIFCTVVSGIAHIHDAKKVGRVGVKTLVYFEVVSSFALIIGLLIGNIVKPGAGFAGTPDPTAVATYVKQASEQKPVDFILHIIPDSAVGAFAQGDILQVLLFAILFGFSLLVLGDRAPTLRRVIDEATHGMFGVIAIVMRAAPVGAFGAMAYTIGRFGPQALGNLLGLIATFYATAALFVVIVLGVIARAVGFSIFRFLAYIKDELLIVLGTSSSESALPQLMEKLERLGCSKSVVGLVVPTGYSFNLDGTNIYMTLATLFVAQALGYDLTWGQQATILLVALLTSKGASGVTGAGFITLAATLAVVNPALVPGMAILLGIDKFMSEVRALTNIIGNGVATVVVSAWEGELDRAKLNAALSRQVDPSDIQTAVTTD</sequence>
<dbReference type="InterPro" id="IPR036458">
    <property type="entry name" value="Na:dicarbo_symporter_sf"/>
</dbReference>
<dbReference type="SUPFAM" id="SSF118215">
    <property type="entry name" value="Proton glutamate symport protein"/>
    <property type="match status" value="1"/>
</dbReference>
<dbReference type="InterPro" id="IPR023954">
    <property type="entry name" value="C4_dicarb_transport"/>
</dbReference>
<feature type="transmembrane region" description="Helical" evidence="9">
    <location>
        <begin position="92"/>
        <end position="114"/>
    </location>
</feature>
<evidence type="ECO:0000256" key="6">
    <source>
        <dbReference type="ARBA" id="ARBA00022847"/>
    </source>
</evidence>
<dbReference type="PROSITE" id="PS00714">
    <property type="entry name" value="NA_DICARBOXYL_SYMP_2"/>
    <property type="match status" value="1"/>
</dbReference>
<dbReference type="Pfam" id="PF00375">
    <property type="entry name" value="SDF"/>
    <property type="match status" value="1"/>
</dbReference>
<dbReference type="Gene3D" id="1.10.3860.10">
    <property type="entry name" value="Sodium:dicarboxylate symporter"/>
    <property type="match status" value="1"/>
</dbReference>
<dbReference type="InterPro" id="IPR001991">
    <property type="entry name" value="Na-dicarboxylate_symporter"/>
</dbReference>
<keyword evidence="8 9" id="KW-0472">Membrane</keyword>
<dbReference type="PANTHER" id="PTHR42865:SF1">
    <property type="entry name" value="AEROBIC C4-DICARBOXYLATE TRANSPORT PROTEIN"/>
    <property type="match status" value="1"/>
</dbReference>
<dbReference type="NCBIfam" id="NF002461">
    <property type="entry name" value="PRK01663.1"/>
    <property type="match status" value="1"/>
</dbReference>
<keyword evidence="4 9" id="KW-1003">Cell membrane</keyword>
<feature type="transmembrane region" description="Helical" evidence="9">
    <location>
        <begin position="21"/>
        <end position="40"/>
    </location>
</feature>
<keyword evidence="5 9" id="KW-0812">Transmembrane</keyword>
<keyword evidence="3 9" id="KW-0813">Transport</keyword>
<comment type="caution">
    <text evidence="10">The sequence shown here is derived from an EMBL/GenBank/DDBJ whole genome shotgun (WGS) entry which is preliminary data.</text>
</comment>
<comment type="similarity">
    <text evidence="2 9">Belongs to the dicarboxylate/amino acid:cation symporter (DAACS) (TC 2.A.23) family.</text>
</comment>
<evidence type="ECO:0000256" key="8">
    <source>
        <dbReference type="ARBA" id="ARBA00023136"/>
    </source>
</evidence>
<feature type="transmembrane region" description="Helical" evidence="9">
    <location>
        <begin position="60"/>
        <end position="80"/>
    </location>
</feature>
<evidence type="ECO:0000256" key="7">
    <source>
        <dbReference type="ARBA" id="ARBA00022989"/>
    </source>
</evidence>
<evidence type="ECO:0000313" key="10">
    <source>
        <dbReference type="EMBL" id="MBZ6077934.1"/>
    </source>
</evidence>
<feature type="transmembrane region" description="Helical" evidence="9">
    <location>
        <begin position="200"/>
        <end position="220"/>
    </location>
</feature>
<feature type="transmembrane region" description="Helical" evidence="9">
    <location>
        <begin position="319"/>
        <end position="338"/>
    </location>
</feature>
<evidence type="ECO:0000256" key="4">
    <source>
        <dbReference type="ARBA" id="ARBA00022475"/>
    </source>
</evidence>
<accession>A0ABS7VRV0</accession>
<dbReference type="HAMAP" id="MF_01300">
    <property type="entry name" value="C4_dicarb_transport"/>
    <property type="match status" value="1"/>
</dbReference>
<evidence type="ECO:0000256" key="2">
    <source>
        <dbReference type="ARBA" id="ARBA00006148"/>
    </source>
</evidence>
<evidence type="ECO:0000256" key="9">
    <source>
        <dbReference type="HAMAP-Rule" id="MF_01300"/>
    </source>
</evidence>
<dbReference type="EMBL" id="JAIRBM010000013">
    <property type="protein sequence ID" value="MBZ6077934.1"/>
    <property type="molecule type" value="Genomic_DNA"/>
</dbReference>
<evidence type="ECO:0000256" key="3">
    <source>
        <dbReference type="ARBA" id="ARBA00022448"/>
    </source>
</evidence>
<feature type="transmembrane region" description="Helical" evidence="9">
    <location>
        <begin position="162"/>
        <end position="179"/>
    </location>
</feature>
<evidence type="ECO:0000256" key="5">
    <source>
        <dbReference type="ARBA" id="ARBA00022692"/>
    </source>
</evidence>
<gene>
    <name evidence="9" type="primary">dctA</name>
    <name evidence="10" type="ORF">K9B37_16770</name>
</gene>
<keyword evidence="6 9" id="KW-0769">Symport</keyword>
<evidence type="ECO:0000256" key="1">
    <source>
        <dbReference type="ARBA" id="ARBA00004651"/>
    </source>
</evidence>
<organism evidence="10 11">
    <name type="scientific">Microvirga puerhi</name>
    <dbReference type="NCBI Taxonomy" id="2876078"/>
    <lineage>
        <taxon>Bacteria</taxon>
        <taxon>Pseudomonadati</taxon>
        <taxon>Pseudomonadota</taxon>
        <taxon>Alphaproteobacteria</taxon>
        <taxon>Hyphomicrobiales</taxon>
        <taxon>Methylobacteriaceae</taxon>
        <taxon>Microvirga</taxon>
    </lineage>
</organism>
<proteinExistence type="inferred from homology"/>
<protein>
    <recommendedName>
        <fullName evidence="9">C4-dicarboxylate transport protein</fullName>
    </recommendedName>
</protein>
<name>A0ABS7VRV0_9HYPH</name>
<comment type="subcellular location">
    <subcellularLocation>
        <location evidence="1 9">Cell membrane</location>
        <topology evidence="1 9">Multi-pass membrane protein</topology>
    </subcellularLocation>
</comment>
<reference evidence="10 11" key="1">
    <citation type="submission" date="2021-09" db="EMBL/GenBank/DDBJ databases">
        <title>The complete genome sequence of a new microorganism.</title>
        <authorList>
            <person name="Zi Z."/>
        </authorList>
    </citation>
    <scope>NUCLEOTIDE SEQUENCE [LARGE SCALE GENOMIC DNA]</scope>
    <source>
        <strain evidence="10 11">WGZ8</strain>
    </source>
</reference>
<feature type="transmembrane region" description="Helical" evidence="9">
    <location>
        <begin position="358"/>
        <end position="385"/>
    </location>
</feature>
<comment type="function">
    <text evidence="9">Responsible for the transport of dicarboxylates such as succinate, fumarate, and malate across the membrane.</text>
</comment>
<keyword evidence="7 9" id="KW-1133">Transmembrane helix</keyword>
<dbReference type="PRINTS" id="PR00173">
    <property type="entry name" value="EDTRNSPORT"/>
</dbReference>
<dbReference type="InterPro" id="IPR018107">
    <property type="entry name" value="Na-dicarboxylate_symporter_CS"/>
</dbReference>
<dbReference type="PANTHER" id="PTHR42865">
    <property type="entry name" value="PROTON/GLUTAMATE-ASPARTATE SYMPORTER"/>
    <property type="match status" value="1"/>
</dbReference>
<feature type="transmembrane region" description="Helical" evidence="9">
    <location>
        <begin position="232"/>
        <end position="254"/>
    </location>
</feature>
<dbReference type="Proteomes" id="UP000704176">
    <property type="component" value="Unassembled WGS sequence"/>
</dbReference>
<dbReference type="RefSeq" id="WP_224314685.1">
    <property type="nucleotide sequence ID" value="NZ_JAIRBM010000013.1"/>
</dbReference>
<evidence type="ECO:0000313" key="11">
    <source>
        <dbReference type="Proteomes" id="UP000704176"/>
    </source>
</evidence>
<keyword evidence="11" id="KW-1185">Reference proteome</keyword>